<dbReference type="AlphaFoldDB" id="A0A7K0CJ25"/>
<dbReference type="EMBL" id="WEGJ01000013">
    <property type="protein sequence ID" value="MQY13485.1"/>
    <property type="molecule type" value="Genomic_DNA"/>
</dbReference>
<dbReference type="Pfam" id="PF05973">
    <property type="entry name" value="Gp49"/>
    <property type="match status" value="1"/>
</dbReference>
<organism evidence="1 2">
    <name type="scientific">Streptomyces smaragdinus</name>
    <dbReference type="NCBI Taxonomy" id="2585196"/>
    <lineage>
        <taxon>Bacteria</taxon>
        <taxon>Bacillati</taxon>
        <taxon>Actinomycetota</taxon>
        <taxon>Actinomycetes</taxon>
        <taxon>Kitasatosporales</taxon>
        <taxon>Streptomycetaceae</taxon>
        <taxon>Streptomyces</taxon>
    </lineage>
</organism>
<keyword evidence="2" id="KW-1185">Reference proteome</keyword>
<proteinExistence type="predicted"/>
<gene>
    <name evidence="1" type="primary">higB2_3</name>
    <name evidence="1" type="ORF">SRB5_36330</name>
</gene>
<evidence type="ECO:0000313" key="2">
    <source>
        <dbReference type="Proteomes" id="UP000466345"/>
    </source>
</evidence>
<name>A0A7K0CJ25_9ACTN</name>
<evidence type="ECO:0000313" key="1">
    <source>
        <dbReference type="EMBL" id="MQY13485.1"/>
    </source>
</evidence>
<reference evidence="1 2" key="1">
    <citation type="submission" date="2019-10" db="EMBL/GenBank/DDBJ databases">
        <title>Streptomyces smaragdinus sp. nov. and Streptomyces fabii sp. nov., isolated from the gut of fungus growing-termite Macrotermes natalensis.</title>
        <authorList>
            <person name="Schwitalla J."/>
            <person name="Benndorf R."/>
            <person name="Martin K."/>
            <person name="De Beer W."/>
            <person name="Kaster A.-K."/>
            <person name="Vollmers J."/>
            <person name="Poulsen M."/>
            <person name="Beemelmanns C."/>
        </authorList>
    </citation>
    <scope>NUCLEOTIDE SEQUENCE [LARGE SCALE GENOMIC DNA]</scope>
    <source>
        <strain evidence="1 2">RB5</strain>
    </source>
</reference>
<accession>A0A7K0CJ25</accession>
<dbReference type="Proteomes" id="UP000466345">
    <property type="component" value="Unassembled WGS sequence"/>
</dbReference>
<comment type="caution">
    <text evidence="1">The sequence shown here is derived from an EMBL/GenBank/DDBJ whole genome shotgun (WGS) entry which is preliminary data.</text>
</comment>
<sequence>MAVSWPIVVVEPALTWLHELRKSDRDSARQAGAALTILSEEGPALGRPLVDTLAGSNLTHLKELRPVRAGAARSA</sequence>
<protein>
    <submittedName>
        <fullName evidence="1">Putative toxin HigB2</fullName>
    </submittedName>
</protein>
<dbReference type="InterPro" id="IPR009241">
    <property type="entry name" value="HigB-like"/>
</dbReference>